<evidence type="ECO:0000313" key="2">
    <source>
        <dbReference type="EMBL" id="VUX41091.1"/>
    </source>
</evidence>
<accession>A0A564W8B2</accession>
<feature type="region of interest" description="Disordered" evidence="1">
    <location>
        <begin position="83"/>
        <end position="119"/>
    </location>
</feature>
<evidence type="ECO:0000256" key="1">
    <source>
        <dbReference type="SAM" id="MobiDB-lite"/>
    </source>
</evidence>
<dbReference type="AlphaFoldDB" id="A0A564W8B2"/>
<keyword evidence="3" id="KW-1185">Reference proteome</keyword>
<gene>
    <name evidence="2" type="ORF">RSSSTS7063_01702</name>
</gene>
<sequence>MHQAQWSPERPLPPPVSLASQSHHEKPPEVTCTSRGNPGFPASTRERPRETFFNTSRGQIPLPWLGSNDELPLATRMETRLPWRPTRGSLTSPSYLVRNRTLGPPLENNPEIPPSSRDEGLRLLHGLETNLATSLQTPQEA</sequence>
<proteinExistence type="predicted"/>
<protein>
    <submittedName>
        <fullName evidence="2">Uncharacterized protein</fullName>
    </submittedName>
</protein>
<reference evidence="2 3" key="1">
    <citation type="submission" date="2019-07" db="EMBL/GenBank/DDBJ databases">
        <authorList>
            <person name="Hibberd C M."/>
            <person name="Gehrig L. J."/>
            <person name="Chang H.-W."/>
            <person name="Venkatesh S."/>
        </authorList>
    </citation>
    <scope>NUCLEOTIDE SEQUENCE [LARGE SCALE GENOMIC DNA]</scope>
    <source>
        <strain evidence="2">Blautia_luti_SSTS_Bg7063</strain>
    </source>
</reference>
<feature type="region of interest" description="Disordered" evidence="1">
    <location>
        <begin position="1"/>
        <end position="49"/>
    </location>
</feature>
<organism evidence="2 3">
    <name type="scientific">Blautia luti</name>
    <dbReference type="NCBI Taxonomy" id="89014"/>
    <lineage>
        <taxon>Bacteria</taxon>
        <taxon>Bacillati</taxon>
        <taxon>Bacillota</taxon>
        <taxon>Clostridia</taxon>
        <taxon>Lachnospirales</taxon>
        <taxon>Lachnospiraceae</taxon>
        <taxon>Blautia</taxon>
    </lineage>
</organism>
<dbReference type="EMBL" id="CABHNW010000185">
    <property type="protein sequence ID" value="VUX41091.1"/>
    <property type="molecule type" value="Genomic_DNA"/>
</dbReference>
<name>A0A564W8B2_9FIRM</name>
<dbReference type="Proteomes" id="UP000408482">
    <property type="component" value="Unassembled WGS sequence"/>
</dbReference>
<evidence type="ECO:0000313" key="3">
    <source>
        <dbReference type="Proteomes" id="UP000408482"/>
    </source>
</evidence>